<dbReference type="InterPro" id="IPR014801">
    <property type="entry name" value="Mediator_Med5_fun"/>
</dbReference>
<keyword evidence="5 9" id="KW-0010">Activator</keyword>
<dbReference type="GO" id="GO:0006357">
    <property type="term" value="P:regulation of transcription by RNA polymerase II"/>
    <property type="evidence" value="ECO:0007669"/>
    <property type="project" value="InterPro"/>
</dbReference>
<protein>
    <recommendedName>
        <fullName evidence="3 9">Mediator of RNA polymerase II transcription subunit 5</fullName>
    </recommendedName>
    <alternativeName>
        <fullName evidence="8 9">Mediator complex subunit 5</fullName>
    </alternativeName>
</protein>
<dbReference type="GO" id="GO:0003712">
    <property type="term" value="F:transcription coregulator activity"/>
    <property type="evidence" value="ECO:0007669"/>
    <property type="project" value="InterPro"/>
</dbReference>
<dbReference type="GeneID" id="30148838"/>
<dbReference type="OrthoDB" id="5322661at2759"/>
<evidence type="ECO:0000313" key="10">
    <source>
        <dbReference type="EMBL" id="ODQ80655.1"/>
    </source>
</evidence>
<dbReference type="RefSeq" id="XP_018985983.1">
    <property type="nucleotide sequence ID" value="XM_019130985.1"/>
</dbReference>
<dbReference type="STRING" id="984486.A0A1E3QSH7"/>
<reference evidence="11" key="1">
    <citation type="submission" date="2016-05" db="EMBL/GenBank/DDBJ databases">
        <title>Comparative genomics of biotechnologically important yeasts.</title>
        <authorList>
            <consortium name="DOE Joint Genome Institute"/>
            <person name="Riley R."/>
            <person name="Haridas S."/>
            <person name="Wolfe K.H."/>
            <person name="Lopes M.R."/>
            <person name="Hittinger C.T."/>
            <person name="Goker M."/>
            <person name="Salamov A."/>
            <person name="Wisecaver J."/>
            <person name="Long T.M."/>
            <person name="Aerts A.L."/>
            <person name="Barry K."/>
            <person name="Choi C."/>
            <person name="Clum A."/>
            <person name="Coughlan A.Y."/>
            <person name="Deshpande S."/>
            <person name="Douglass A.P."/>
            <person name="Hanson S.J."/>
            <person name="Klenk H.-P."/>
            <person name="Labutti K."/>
            <person name="Lapidus A."/>
            <person name="Lindquist E."/>
            <person name="Lipzen A."/>
            <person name="Meier-Kolthoff J.P."/>
            <person name="Ohm R.A."/>
            <person name="Otillar R.P."/>
            <person name="Pangilinan J."/>
            <person name="Peng Y."/>
            <person name="Rokas A."/>
            <person name="Rosa C.A."/>
            <person name="Scheuner C."/>
            <person name="Sibirny A.A."/>
            <person name="Slot J.C."/>
            <person name="Stielow J.B."/>
            <person name="Sun H."/>
            <person name="Kurtzman C.P."/>
            <person name="Blackwell M."/>
            <person name="Grigoriev I.V."/>
            <person name="Jeffries T.W."/>
        </authorList>
    </citation>
    <scope>NUCLEOTIDE SEQUENCE [LARGE SCALE GENOMIC DNA]</scope>
    <source>
        <strain evidence="11">NRRL Y-12698</strain>
    </source>
</reference>
<evidence type="ECO:0000256" key="4">
    <source>
        <dbReference type="ARBA" id="ARBA00023015"/>
    </source>
</evidence>
<dbReference type="GO" id="GO:0016592">
    <property type="term" value="C:mediator complex"/>
    <property type="evidence" value="ECO:0007669"/>
    <property type="project" value="InterPro"/>
</dbReference>
<evidence type="ECO:0000256" key="1">
    <source>
        <dbReference type="ARBA" id="ARBA00004123"/>
    </source>
</evidence>
<name>A0A1E3QSH7_9ASCO</name>
<organism evidence="10 11">
    <name type="scientific">Babjeviella inositovora NRRL Y-12698</name>
    <dbReference type="NCBI Taxonomy" id="984486"/>
    <lineage>
        <taxon>Eukaryota</taxon>
        <taxon>Fungi</taxon>
        <taxon>Dikarya</taxon>
        <taxon>Ascomycota</taxon>
        <taxon>Saccharomycotina</taxon>
        <taxon>Pichiomycetes</taxon>
        <taxon>Serinales incertae sedis</taxon>
        <taxon>Babjeviella</taxon>
    </lineage>
</organism>
<evidence type="ECO:0000256" key="6">
    <source>
        <dbReference type="ARBA" id="ARBA00023163"/>
    </source>
</evidence>
<dbReference type="PANTHER" id="PTHR35784:SF1">
    <property type="entry name" value="MEDIATOR OF RNA POLYMERASE II TRANSCRIPTION SUBUNIT 5"/>
    <property type="match status" value="1"/>
</dbReference>
<dbReference type="Pfam" id="PF08689">
    <property type="entry name" value="Med5"/>
    <property type="match status" value="2"/>
</dbReference>
<dbReference type="EMBL" id="KV454429">
    <property type="protein sequence ID" value="ODQ80655.1"/>
    <property type="molecule type" value="Genomic_DNA"/>
</dbReference>
<evidence type="ECO:0000256" key="2">
    <source>
        <dbReference type="ARBA" id="ARBA00008782"/>
    </source>
</evidence>
<dbReference type="AlphaFoldDB" id="A0A1E3QSH7"/>
<comment type="subunit">
    <text evidence="9">Component of the Mediator complex.</text>
</comment>
<dbReference type="Proteomes" id="UP000094336">
    <property type="component" value="Unassembled WGS sequence"/>
</dbReference>
<evidence type="ECO:0000256" key="5">
    <source>
        <dbReference type="ARBA" id="ARBA00023159"/>
    </source>
</evidence>
<proteinExistence type="inferred from homology"/>
<sequence length="957" mass="104014">MADMYSAHVTTGNPSKTHSPSNLRPLFFLIMTDPNLRMLASAAIQKRISPLAFLQLFHQLNAKHPVSAADYADFLRATDGDEGLRARYVLALALHSYGTCGNLLDMLRSLARSPPVTQTLVLTGLLRRFADAGLGTVYAAGDVMAALAGYLETADEAVLGVCANFLLALHAMLDERAGPFPDATARLCDAVARVSSALRTRDPHTARILTAKYAALQQSAQSSYSTQGSLKSAVPKAPTSSSANSAAKARRLLWLSPMVHQWQTAAKNFLVAFENALKIQSPFLLVTELVAAAFDGYAITRLSNRTTLATLAEQNWRLFVTKKLPLLIRELGIHGAETTIVGTLAALDPKVVKVLKKAADANDDFMNLNTDDSLLDDDEFNSFPSTSRDIRHDFVVACAQLGLMLRDVFRRLAQEKHLDVALDDDNWSASPPMDLAAEFARTLNVNAELVSFEDSMLTEFLQGIPRAPLGTQNEFVEVLLTTIGQLVKDSSLVALHRLCLGLATVPEVLDIVVALQSPRALLVPLVRVVDSWNADAEDMNFQDTYTDFGCVLLLVIFVCKRYQTSPSDDSSEGGGVSLVIGLDDGSSLTDVSDGSHTAGFTRDYLANLGAARYASLCDVPVPLSDISSDDKLNELLGGWIAALFESGAISDDLMGQTTAKECYELIPLLFQQAVSACERQIIDLEVLKSGLEYFLQPFLLVTIIGIFRLLRHAFWALASPGANDDARAQLLLSIVGILSSEDELAGESKLVHKVVLQIVGTDLAAALTEFKTAQPLLIAECSPLIERLSLDGNPHQTRSYLMEYLGQSTSVNTPIYMLGTQFHQLLGWCLTNHSLPAFDPSLVPLLADTVGYEKVLLYFLKQMDHVCASENLLVGNKNLMLVVNLAVSYVLSYSGICINKVTRESWLQFLKHGDGSGDALFTAFASLKSRLDATDSEIVALFIEKLTDAVEHAIPVN</sequence>
<evidence type="ECO:0000256" key="8">
    <source>
        <dbReference type="ARBA" id="ARBA00031256"/>
    </source>
</evidence>
<keyword evidence="11" id="KW-1185">Reference proteome</keyword>
<evidence type="ECO:0000256" key="7">
    <source>
        <dbReference type="ARBA" id="ARBA00023242"/>
    </source>
</evidence>
<keyword evidence="7 9" id="KW-0539">Nucleus</keyword>
<keyword evidence="6 9" id="KW-0804">Transcription</keyword>
<comment type="function">
    <text evidence="9">Component of the Mediator complex, a coactivator involved in the regulated transcription of nearly all RNA polymerase II-dependent genes. Mediator functions as a bridge to convey information from gene-specific regulatory proteins to the basal RNA polymerase II transcription machinery. Mediator is recruited to promoters by direct interactions with regulatory proteins and serves as a scaffold for the assembly of a functional preinitiation complex with RNA polymerase II and the general transcription factors.</text>
</comment>
<accession>A0A1E3QSH7</accession>
<keyword evidence="4 9" id="KW-0805">Transcription regulation</keyword>
<evidence type="ECO:0000256" key="9">
    <source>
        <dbReference type="RuleBase" id="RU364142"/>
    </source>
</evidence>
<comment type="subcellular location">
    <subcellularLocation>
        <location evidence="1 9">Nucleus</location>
    </subcellularLocation>
</comment>
<gene>
    <name evidence="9" type="primary">MED5</name>
    <name evidence="10" type="ORF">BABINDRAFT_175328</name>
</gene>
<dbReference type="PANTHER" id="PTHR35784">
    <property type="entry name" value="MEDIATOR OF RNA POLYMERASE II TRANSCRIPTION SUBUNIT 5"/>
    <property type="match status" value="1"/>
</dbReference>
<evidence type="ECO:0000256" key="3">
    <source>
        <dbReference type="ARBA" id="ARBA00020628"/>
    </source>
</evidence>
<comment type="similarity">
    <text evidence="2 9">Belongs to the Mediator complex subunit 5 family.</text>
</comment>
<evidence type="ECO:0000313" key="11">
    <source>
        <dbReference type="Proteomes" id="UP000094336"/>
    </source>
</evidence>